<proteinExistence type="predicted"/>
<comment type="caution">
    <text evidence="1">The sequence shown here is derived from an EMBL/GenBank/DDBJ whole genome shotgun (WGS) entry which is preliminary data.</text>
</comment>
<evidence type="ECO:0000313" key="1">
    <source>
        <dbReference type="EMBL" id="NBI31280.1"/>
    </source>
</evidence>
<accession>A0A6N9Q990</accession>
<reference evidence="1 2" key="1">
    <citation type="submission" date="2019-01" db="EMBL/GenBank/DDBJ databases">
        <title>Chengkuizengella sp. nov., isolated from deep-sea sediment of East Pacific Ocean.</title>
        <authorList>
            <person name="Yang J."/>
            <person name="Lai Q."/>
            <person name="Shao Z."/>
        </authorList>
    </citation>
    <scope>NUCLEOTIDE SEQUENCE [LARGE SCALE GENOMIC DNA]</scope>
    <source>
        <strain evidence="1 2">YPA3-1-1</strain>
    </source>
</reference>
<organism evidence="1 2">
    <name type="scientific">Chengkuizengella marina</name>
    <dbReference type="NCBI Taxonomy" id="2507566"/>
    <lineage>
        <taxon>Bacteria</taxon>
        <taxon>Bacillati</taxon>
        <taxon>Bacillota</taxon>
        <taxon>Bacilli</taxon>
        <taxon>Bacillales</taxon>
        <taxon>Paenibacillaceae</taxon>
        <taxon>Chengkuizengella</taxon>
    </lineage>
</organism>
<gene>
    <name evidence="1" type="ORF">ERL59_20350</name>
</gene>
<sequence>MEALREYILRKTGKTVEQFKKEVEESKSKSVTKTDIETLGAATLTSFQNQDELGELIMSLFIQVNDLATIVLQQQIELEGLKNVESL</sequence>
<protein>
    <submittedName>
        <fullName evidence="1">Uncharacterized protein</fullName>
    </submittedName>
</protein>
<dbReference type="EMBL" id="SIJB01000082">
    <property type="protein sequence ID" value="NBI31280.1"/>
    <property type="molecule type" value="Genomic_DNA"/>
</dbReference>
<keyword evidence="2" id="KW-1185">Reference proteome</keyword>
<dbReference type="AlphaFoldDB" id="A0A6N9Q990"/>
<name>A0A6N9Q990_9BACL</name>
<dbReference type="Proteomes" id="UP000448943">
    <property type="component" value="Unassembled WGS sequence"/>
</dbReference>
<dbReference type="RefSeq" id="WP_160648101.1">
    <property type="nucleotide sequence ID" value="NZ_SIJB01000082.1"/>
</dbReference>
<evidence type="ECO:0000313" key="2">
    <source>
        <dbReference type="Proteomes" id="UP000448943"/>
    </source>
</evidence>